<feature type="region of interest" description="Disordered" evidence="1">
    <location>
        <begin position="91"/>
        <end position="164"/>
    </location>
</feature>
<gene>
    <name evidence="2" type="ORF">FNF27_00174</name>
</gene>
<name>A0A5A8ELT5_CAFRO</name>
<comment type="caution">
    <text evidence="2">The sequence shown here is derived from an EMBL/GenBank/DDBJ whole genome shotgun (WGS) entry which is preliminary data.</text>
</comment>
<dbReference type="EMBL" id="VLTO01000001">
    <property type="protein sequence ID" value="KAA0178324.1"/>
    <property type="molecule type" value="Genomic_DNA"/>
</dbReference>
<dbReference type="AlphaFoldDB" id="A0A5A8ELT5"/>
<evidence type="ECO:0000313" key="3">
    <source>
        <dbReference type="Proteomes" id="UP000322899"/>
    </source>
</evidence>
<organism evidence="2 3">
    <name type="scientific">Cafeteria roenbergensis</name>
    <name type="common">Marine flagellate</name>
    <dbReference type="NCBI Taxonomy" id="33653"/>
    <lineage>
        <taxon>Eukaryota</taxon>
        <taxon>Sar</taxon>
        <taxon>Stramenopiles</taxon>
        <taxon>Bigyra</taxon>
        <taxon>Opalozoa</taxon>
        <taxon>Bicosoecida</taxon>
        <taxon>Cafeteriaceae</taxon>
        <taxon>Cafeteria</taxon>
    </lineage>
</organism>
<evidence type="ECO:0000256" key="1">
    <source>
        <dbReference type="SAM" id="MobiDB-lite"/>
    </source>
</evidence>
<reference evidence="2 3" key="1">
    <citation type="submission" date="2019-07" db="EMBL/GenBank/DDBJ databases">
        <title>Genomes of Cafeteria roenbergensis.</title>
        <authorList>
            <person name="Fischer M.G."/>
            <person name="Hackl T."/>
            <person name="Roman M."/>
        </authorList>
    </citation>
    <scope>NUCLEOTIDE SEQUENCE [LARGE SCALE GENOMIC DNA]</scope>
    <source>
        <strain evidence="2 3">E4-10P</strain>
    </source>
</reference>
<feature type="region of interest" description="Disordered" evidence="1">
    <location>
        <begin position="1"/>
        <end position="72"/>
    </location>
</feature>
<feature type="compositionally biased region" description="Low complexity" evidence="1">
    <location>
        <begin position="120"/>
        <end position="155"/>
    </location>
</feature>
<protein>
    <submittedName>
        <fullName evidence="2">Uncharacterized protein</fullName>
    </submittedName>
</protein>
<accession>A0A5A8ELT5</accession>
<sequence length="218" mass="23541">MSSGMDTSLKVYLAPSASRDRVVARATPRPRPSQPPPRPPHPGSMRRVRESAVMLVRKSARPAQPVPDDVAEMQRVNAELAELRRRQLELESASMQQLGPRKCPSGATEGAQSRRRRQGGVRSSRSCDTADGAAAGRRTAPSRQRLALALPLSSSTPWPRLPTRDAPLTATGVSASWHVSGKWDERAIVDAAALDPAYVVAWAQEARARVAASGSRRS</sequence>
<feature type="compositionally biased region" description="Pro residues" evidence="1">
    <location>
        <begin position="29"/>
        <end position="42"/>
    </location>
</feature>
<proteinExistence type="predicted"/>
<dbReference type="Proteomes" id="UP000322899">
    <property type="component" value="Unassembled WGS sequence"/>
</dbReference>
<evidence type="ECO:0000313" key="2">
    <source>
        <dbReference type="EMBL" id="KAA0178324.1"/>
    </source>
</evidence>